<dbReference type="OrthoDB" id="416710at2759"/>
<evidence type="ECO:0000313" key="2">
    <source>
        <dbReference type="Proteomes" id="UP000285301"/>
    </source>
</evidence>
<dbReference type="Pfam" id="PF19798">
    <property type="entry name" value="Sulfotransfer_5"/>
    <property type="match status" value="1"/>
</dbReference>
<reference evidence="1 2" key="1">
    <citation type="journal article" date="2018" name="Gigascience">
        <title>Genomes of trombidid mites reveal novel predicted allergens and laterally-transferred genes associated with secondary metabolism.</title>
        <authorList>
            <person name="Dong X."/>
            <person name="Chaisiri K."/>
            <person name="Xia D."/>
            <person name="Armstrong S.D."/>
            <person name="Fang Y."/>
            <person name="Donnelly M.J."/>
            <person name="Kadowaki T."/>
            <person name="McGarry J.W."/>
            <person name="Darby A.C."/>
            <person name="Makepeace B.L."/>
        </authorList>
    </citation>
    <scope>NUCLEOTIDE SEQUENCE [LARGE SCALE GENOMIC DNA]</scope>
    <source>
        <strain evidence="1">UoL-WK</strain>
    </source>
</reference>
<dbReference type="InterPro" id="IPR053226">
    <property type="entry name" value="Pyrrolopyrazine_biosynth_F"/>
</dbReference>
<dbReference type="EMBL" id="NCKU01001719">
    <property type="protein sequence ID" value="RWS11410.1"/>
    <property type="molecule type" value="Genomic_DNA"/>
</dbReference>
<accession>A0A443R813</accession>
<protein>
    <recommendedName>
        <fullName evidence="3">Sulfotransferase family protein</fullName>
    </recommendedName>
</protein>
<evidence type="ECO:0000313" key="1">
    <source>
        <dbReference type="EMBL" id="RWS11410.1"/>
    </source>
</evidence>
<dbReference type="STRING" id="1965070.A0A443R813"/>
<dbReference type="Proteomes" id="UP000285301">
    <property type="component" value="Unassembled WGS sequence"/>
</dbReference>
<dbReference type="PANTHER" id="PTHR48419">
    <property type="entry name" value="SULFOTRANSFERASE DOMAIN-CONTAINING PROTEIN"/>
    <property type="match status" value="1"/>
</dbReference>
<gene>
    <name evidence="1" type="ORF">B4U79_05807</name>
</gene>
<keyword evidence="2" id="KW-1185">Reference proteome</keyword>
<dbReference type="SUPFAM" id="SSF52540">
    <property type="entry name" value="P-loop containing nucleoside triphosphate hydrolases"/>
    <property type="match status" value="1"/>
</dbReference>
<sequence length="218" mass="25779">MARTNEIDERPIMLWCHPRSVSTAFERAFMQRSDEFECLHEPFGDAYYFGPNRASTRYTNANLPKDVKLTSSTFESVFDEILKSRSGKRVFAKDMAYYIFPHLKERNLPLDKMVNTFLIRDPHKAVPSFYKLSINESTGWGYFDPNEMGYKQLKDLFDFVVEKLKQPPILIDSEDLVKNPKEVMKKYCQLVNVNFDERMISWNSTKISKFDKWNGWHE</sequence>
<comment type="caution">
    <text evidence="1">The sequence shown here is derived from an EMBL/GenBank/DDBJ whole genome shotgun (WGS) entry which is preliminary data.</text>
</comment>
<organism evidence="1 2">
    <name type="scientific">Dinothrombium tinctorium</name>
    <dbReference type="NCBI Taxonomy" id="1965070"/>
    <lineage>
        <taxon>Eukaryota</taxon>
        <taxon>Metazoa</taxon>
        <taxon>Ecdysozoa</taxon>
        <taxon>Arthropoda</taxon>
        <taxon>Chelicerata</taxon>
        <taxon>Arachnida</taxon>
        <taxon>Acari</taxon>
        <taxon>Acariformes</taxon>
        <taxon>Trombidiformes</taxon>
        <taxon>Prostigmata</taxon>
        <taxon>Anystina</taxon>
        <taxon>Parasitengona</taxon>
        <taxon>Trombidioidea</taxon>
        <taxon>Trombidiidae</taxon>
        <taxon>Dinothrombium</taxon>
    </lineage>
</organism>
<dbReference type="InterPro" id="IPR027417">
    <property type="entry name" value="P-loop_NTPase"/>
</dbReference>
<dbReference type="AlphaFoldDB" id="A0A443R813"/>
<name>A0A443R813_9ACAR</name>
<dbReference type="Gene3D" id="3.40.50.300">
    <property type="entry name" value="P-loop containing nucleotide triphosphate hydrolases"/>
    <property type="match status" value="1"/>
</dbReference>
<dbReference type="PANTHER" id="PTHR48419:SF1">
    <property type="entry name" value="SULFOTRANSFERASE DOMAIN-CONTAINING PROTEIN"/>
    <property type="match status" value="1"/>
</dbReference>
<proteinExistence type="predicted"/>
<evidence type="ECO:0008006" key="3">
    <source>
        <dbReference type="Google" id="ProtNLM"/>
    </source>
</evidence>